<organism evidence="1 2">
    <name type="scientific">Acinetobacter lwoffii</name>
    <dbReference type="NCBI Taxonomy" id="28090"/>
    <lineage>
        <taxon>Bacteria</taxon>
        <taxon>Pseudomonadati</taxon>
        <taxon>Pseudomonadota</taxon>
        <taxon>Gammaproteobacteria</taxon>
        <taxon>Moraxellales</taxon>
        <taxon>Moraxellaceae</taxon>
        <taxon>Acinetobacter</taxon>
    </lineage>
</organism>
<evidence type="ECO:0000313" key="2">
    <source>
        <dbReference type="Proteomes" id="UP001262767"/>
    </source>
</evidence>
<dbReference type="Proteomes" id="UP001262767">
    <property type="component" value="Unassembled WGS sequence"/>
</dbReference>
<gene>
    <name evidence="1" type="ORF">J2X86_000113</name>
</gene>
<dbReference type="AlphaFoldDB" id="A0AAW8LEN9"/>
<name>A0AAW8LEN9_ACILW</name>
<dbReference type="EMBL" id="JAVDSC010000001">
    <property type="protein sequence ID" value="MDR6628125.1"/>
    <property type="molecule type" value="Genomic_DNA"/>
</dbReference>
<proteinExistence type="predicted"/>
<comment type="caution">
    <text evidence="1">The sequence shown here is derived from an EMBL/GenBank/DDBJ whole genome shotgun (WGS) entry which is preliminary data.</text>
</comment>
<dbReference type="PROSITE" id="PS51257">
    <property type="entry name" value="PROKAR_LIPOPROTEIN"/>
    <property type="match status" value="1"/>
</dbReference>
<dbReference type="RefSeq" id="WP_310076559.1">
    <property type="nucleotide sequence ID" value="NZ_JAVDSC010000001.1"/>
</dbReference>
<accession>A0AAW8LEN9</accession>
<reference evidence="1" key="1">
    <citation type="submission" date="2023-07" db="EMBL/GenBank/DDBJ databases">
        <title>Sorghum-associated microbial communities from plants grown in Nebraska, USA.</title>
        <authorList>
            <person name="Schachtman D."/>
        </authorList>
    </citation>
    <scope>NUCLEOTIDE SEQUENCE</scope>
    <source>
        <strain evidence="1">BE44</strain>
    </source>
</reference>
<sequence>MKYITLTTLLLSLTLSGCQEQPTEDIDPITTTTALENSDNILSKYIEKLDSEFTTQDVRVKILCRDYPREYEKNYMPNLLKLSPGEYSEAVLLADMDLVLDHYKEKDAIQC</sequence>
<protein>
    <submittedName>
        <fullName evidence="1">Uncharacterized protein</fullName>
    </submittedName>
</protein>
<evidence type="ECO:0000313" key="1">
    <source>
        <dbReference type="EMBL" id="MDR6628125.1"/>
    </source>
</evidence>